<feature type="transmembrane region" description="Helical" evidence="5">
    <location>
        <begin position="217"/>
        <end position="240"/>
    </location>
</feature>
<feature type="transmembrane region" description="Helical" evidence="5">
    <location>
        <begin position="104"/>
        <end position="127"/>
    </location>
</feature>
<proteinExistence type="predicted"/>
<dbReference type="Proteomes" id="UP000265750">
    <property type="component" value="Unassembled WGS sequence"/>
</dbReference>
<feature type="transmembrane region" description="Helical" evidence="5">
    <location>
        <begin position="159"/>
        <end position="180"/>
    </location>
</feature>
<dbReference type="OrthoDB" id="9811701at2"/>
<evidence type="ECO:0000256" key="4">
    <source>
        <dbReference type="ARBA" id="ARBA00023136"/>
    </source>
</evidence>
<name>A0A3A1WM81_9HYPH</name>
<dbReference type="RefSeq" id="WP_119538744.1">
    <property type="nucleotide sequence ID" value="NZ_QYRN01000002.1"/>
</dbReference>
<organism evidence="6 7">
    <name type="scientific">Aureimonas flava</name>
    <dbReference type="NCBI Taxonomy" id="2320271"/>
    <lineage>
        <taxon>Bacteria</taxon>
        <taxon>Pseudomonadati</taxon>
        <taxon>Pseudomonadota</taxon>
        <taxon>Alphaproteobacteria</taxon>
        <taxon>Hyphomicrobiales</taxon>
        <taxon>Aurantimonadaceae</taxon>
        <taxon>Aureimonas</taxon>
    </lineage>
</organism>
<dbReference type="GO" id="GO:0016020">
    <property type="term" value="C:membrane"/>
    <property type="evidence" value="ECO:0007669"/>
    <property type="project" value="UniProtKB-SubCell"/>
</dbReference>
<accession>A0A3A1WM81</accession>
<dbReference type="InterPro" id="IPR007300">
    <property type="entry name" value="CidB/LrgB"/>
</dbReference>
<evidence type="ECO:0000256" key="1">
    <source>
        <dbReference type="ARBA" id="ARBA00004141"/>
    </source>
</evidence>
<comment type="caution">
    <text evidence="6">The sequence shown here is derived from an EMBL/GenBank/DDBJ whole genome shotgun (WGS) entry which is preliminary data.</text>
</comment>
<protein>
    <submittedName>
        <fullName evidence="6">LrgB family protein</fullName>
    </submittedName>
</protein>
<keyword evidence="2 5" id="KW-0812">Transmembrane</keyword>
<evidence type="ECO:0000313" key="7">
    <source>
        <dbReference type="Proteomes" id="UP000265750"/>
    </source>
</evidence>
<evidence type="ECO:0000256" key="2">
    <source>
        <dbReference type="ARBA" id="ARBA00022692"/>
    </source>
</evidence>
<keyword evidence="3 5" id="KW-1133">Transmembrane helix</keyword>
<sequence>MTDGASLFELWVYLSASPLLWLTLTVGVFLLARRVARASGDHPLVNPILLSIAALVALLWATGTPYATYFAGAQFVHFMLGPATVALAVPLWRNRALVGSALGPVLLALPAGALVALVSAMGLGALFGVPEPLLLAMAPKSVTAGIAMGIAGKIGGDPALTAVFVIATGIIGAILVTPLMNALRIRDYAARGFAAGLASHGIGTARAFQVDGVAGTFAGLAMALNGLVTALLVPAALALFR</sequence>
<comment type="subcellular location">
    <subcellularLocation>
        <location evidence="1">Membrane</location>
        <topology evidence="1">Multi-pass membrane protein</topology>
    </subcellularLocation>
</comment>
<evidence type="ECO:0000313" key="6">
    <source>
        <dbReference type="EMBL" id="RIY02666.1"/>
    </source>
</evidence>
<feature type="transmembrane region" description="Helical" evidence="5">
    <location>
        <begin position="12"/>
        <end position="32"/>
    </location>
</feature>
<reference evidence="7" key="1">
    <citation type="submission" date="2018-09" db="EMBL/GenBank/DDBJ databases">
        <authorList>
            <person name="Tuo L."/>
        </authorList>
    </citation>
    <scope>NUCLEOTIDE SEQUENCE [LARGE SCALE GENOMIC DNA]</scope>
    <source>
        <strain evidence="7">M2BS4Y-1</strain>
    </source>
</reference>
<dbReference type="PANTHER" id="PTHR30249">
    <property type="entry name" value="PUTATIVE SEROTONIN TRANSPORTER"/>
    <property type="match status" value="1"/>
</dbReference>
<dbReference type="Pfam" id="PF04172">
    <property type="entry name" value="LrgB"/>
    <property type="match status" value="1"/>
</dbReference>
<gene>
    <name evidence="6" type="ORF">D3218_04715</name>
</gene>
<evidence type="ECO:0000256" key="3">
    <source>
        <dbReference type="ARBA" id="ARBA00022989"/>
    </source>
</evidence>
<feature type="transmembrane region" description="Helical" evidence="5">
    <location>
        <begin position="44"/>
        <end position="63"/>
    </location>
</feature>
<dbReference type="PANTHER" id="PTHR30249:SF0">
    <property type="entry name" value="PLASTIDAL GLYCOLATE_GLYCERATE TRANSLOCATOR 1, CHLOROPLASTIC"/>
    <property type="match status" value="1"/>
</dbReference>
<feature type="transmembrane region" description="Helical" evidence="5">
    <location>
        <begin position="69"/>
        <end position="92"/>
    </location>
</feature>
<keyword evidence="4 5" id="KW-0472">Membrane</keyword>
<evidence type="ECO:0000256" key="5">
    <source>
        <dbReference type="SAM" id="Phobius"/>
    </source>
</evidence>
<keyword evidence="7" id="KW-1185">Reference proteome</keyword>
<dbReference type="AlphaFoldDB" id="A0A3A1WM81"/>
<dbReference type="EMBL" id="QYRN01000002">
    <property type="protein sequence ID" value="RIY02666.1"/>
    <property type="molecule type" value="Genomic_DNA"/>
</dbReference>